<sequence>MEPLNLYYQYLKPPQPCYTKPHSDSQHSATSFSIIFAASTLMSTSLVTYAAACIRVKAQ</sequence>
<protein>
    <submittedName>
        <fullName evidence="2">Uncharacterized protein</fullName>
    </submittedName>
</protein>
<keyword evidence="1" id="KW-1133">Transmembrane helix</keyword>
<keyword evidence="1" id="KW-0472">Membrane</keyword>
<gene>
    <name evidence="2" type="ORF">CY34DRAFT_812936</name>
</gene>
<evidence type="ECO:0000256" key="1">
    <source>
        <dbReference type="SAM" id="Phobius"/>
    </source>
</evidence>
<reference evidence="3" key="2">
    <citation type="submission" date="2015-01" db="EMBL/GenBank/DDBJ databases">
        <title>Evolutionary Origins and Diversification of the Mycorrhizal Mutualists.</title>
        <authorList>
            <consortium name="DOE Joint Genome Institute"/>
            <consortium name="Mycorrhizal Genomics Consortium"/>
            <person name="Kohler A."/>
            <person name="Kuo A."/>
            <person name="Nagy L.G."/>
            <person name="Floudas D."/>
            <person name="Copeland A."/>
            <person name="Barry K.W."/>
            <person name="Cichocki N."/>
            <person name="Veneault-Fourrey C."/>
            <person name="LaButti K."/>
            <person name="Lindquist E.A."/>
            <person name="Lipzen A."/>
            <person name="Lundell T."/>
            <person name="Morin E."/>
            <person name="Murat C."/>
            <person name="Riley R."/>
            <person name="Ohm R."/>
            <person name="Sun H."/>
            <person name="Tunlid A."/>
            <person name="Henrissat B."/>
            <person name="Grigoriev I.V."/>
            <person name="Hibbett D.S."/>
            <person name="Martin F."/>
        </authorList>
    </citation>
    <scope>NUCLEOTIDE SEQUENCE [LARGE SCALE GENOMIC DNA]</scope>
    <source>
        <strain evidence="3">UH-Slu-Lm8-n1</strain>
    </source>
</reference>
<name>A0A0D0AJL0_9AGAM</name>
<dbReference type="Proteomes" id="UP000054485">
    <property type="component" value="Unassembled WGS sequence"/>
</dbReference>
<dbReference type="AlphaFoldDB" id="A0A0D0AJL0"/>
<evidence type="ECO:0000313" key="2">
    <source>
        <dbReference type="EMBL" id="KIK34432.1"/>
    </source>
</evidence>
<keyword evidence="3" id="KW-1185">Reference proteome</keyword>
<accession>A0A0D0AJL0</accession>
<organism evidence="2 3">
    <name type="scientific">Suillus luteus UH-Slu-Lm8-n1</name>
    <dbReference type="NCBI Taxonomy" id="930992"/>
    <lineage>
        <taxon>Eukaryota</taxon>
        <taxon>Fungi</taxon>
        <taxon>Dikarya</taxon>
        <taxon>Basidiomycota</taxon>
        <taxon>Agaricomycotina</taxon>
        <taxon>Agaricomycetes</taxon>
        <taxon>Agaricomycetidae</taxon>
        <taxon>Boletales</taxon>
        <taxon>Suillineae</taxon>
        <taxon>Suillaceae</taxon>
        <taxon>Suillus</taxon>
    </lineage>
</organism>
<dbReference type="InParanoid" id="A0A0D0AJL0"/>
<evidence type="ECO:0000313" key="3">
    <source>
        <dbReference type="Proteomes" id="UP000054485"/>
    </source>
</evidence>
<keyword evidence="1" id="KW-0812">Transmembrane</keyword>
<proteinExistence type="predicted"/>
<reference evidence="2 3" key="1">
    <citation type="submission" date="2014-04" db="EMBL/GenBank/DDBJ databases">
        <authorList>
            <consortium name="DOE Joint Genome Institute"/>
            <person name="Kuo A."/>
            <person name="Ruytinx J."/>
            <person name="Rineau F."/>
            <person name="Colpaert J."/>
            <person name="Kohler A."/>
            <person name="Nagy L.G."/>
            <person name="Floudas D."/>
            <person name="Copeland A."/>
            <person name="Barry K.W."/>
            <person name="Cichocki N."/>
            <person name="Veneault-Fourrey C."/>
            <person name="LaButti K."/>
            <person name="Lindquist E.A."/>
            <person name="Lipzen A."/>
            <person name="Lundell T."/>
            <person name="Morin E."/>
            <person name="Murat C."/>
            <person name="Sun H."/>
            <person name="Tunlid A."/>
            <person name="Henrissat B."/>
            <person name="Grigoriev I.V."/>
            <person name="Hibbett D.S."/>
            <person name="Martin F."/>
            <person name="Nordberg H.P."/>
            <person name="Cantor M.N."/>
            <person name="Hua S.X."/>
        </authorList>
    </citation>
    <scope>NUCLEOTIDE SEQUENCE [LARGE SCALE GENOMIC DNA]</scope>
    <source>
        <strain evidence="2 3">UH-Slu-Lm8-n1</strain>
    </source>
</reference>
<dbReference type="HOGENOM" id="CLU_2962459_0_0_1"/>
<feature type="transmembrane region" description="Helical" evidence="1">
    <location>
        <begin position="32"/>
        <end position="54"/>
    </location>
</feature>
<dbReference type="EMBL" id="KN835755">
    <property type="protein sequence ID" value="KIK34432.1"/>
    <property type="molecule type" value="Genomic_DNA"/>
</dbReference>